<comment type="caution">
    <text evidence="1">The sequence shown here is derived from an EMBL/GenBank/DDBJ whole genome shotgun (WGS) entry which is preliminary data.</text>
</comment>
<dbReference type="Proteomes" id="UP000738349">
    <property type="component" value="Unassembled WGS sequence"/>
</dbReference>
<evidence type="ECO:0000313" key="2">
    <source>
        <dbReference type="Proteomes" id="UP000738349"/>
    </source>
</evidence>
<accession>A0A9P9FJU9</accession>
<reference evidence="1" key="1">
    <citation type="journal article" date="2021" name="Nat. Commun.">
        <title>Genetic determinants of endophytism in the Arabidopsis root mycobiome.</title>
        <authorList>
            <person name="Mesny F."/>
            <person name="Miyauchi S."/>
            <person name="Thiergart T."/>
            <person name="Pickel B."/>
            <person name="Atanasova L."/>
            <person name="Karlsson M."/>
            <person name="Huettel B."/>
            <person name="Barry K.W."/>
            <person name="Haridas S."/>
            <person name="Chen C."/>
            <person name="Bauer D."/>
            <person name="Andreopoulos W."/>
            <person name="Pangilinan J."/>
            <person name="LaButti K."/>
            <person name="Riley R."/>
            <person name="Lipzen A."/>
            <person name="Clum A."/>
            <person name="Drula E."/>
            <person name="Henrissat B."/>
            <person name="Kohler A."/>
            <person name="Grigoriev I.V."/>
            <person name="Martin F.M."/>
            <person name="Hacquard S."/>
        </authorList>
    </citation>
    <scope>NUCLEOTIDE SEQUENCE</scope>
    <source>
        <strain evidence="1">MPI-CAGE-AT-0147</strain>
    </source>
</reference>
<organism evidence="1 2">
    <name type="scientific">Dactylonectria macrodidyma</name>
    <dbReference type="NCBI Taxonomy" id="307937"/>
    <lineage>
        <taxon>Eukaryota</taxon>
        <taxon>Fungi</taxon>
        <taxon>Dikarya</taxon>
        <taxon>Ascomycota</taxon>
        <taxon>Pezizomycotina</taxon>
        <taxon>Sordariomycetes</taxon>
        <taxon>Hypocreomycetidae</taxon>
        <taxon>Hypocreales</taxon>
        <taxon>Nectriaceae</taxon>
        <taxon>Dactylonectria</taxon>
    </lineage>
</organism>
<protein>
    <submittedName>
        <fullName evidence="1">Uncharacterized protein</fullName>
    </submittedName>
</protein>
<dbReference type="EMBL" id="JAGMUV010000003">
    <property type="protein sequence ID" value="KAH7165184.1"/>
    <property type="molecule type" value="Genomic_DNA"/>
</dbReference>
<dbReference type="OrthoDB" id="3901509at2759"/>
<evidence type="ECO:0000313" key="1">
    <source>
        <dbReference type="EMBL" id="KAH7165184.1"/>
    </source>
</evidence>
<dbReference type="AlphaFoldDB" id="A0A9P9FJU9"/>
<sequence length="159" mass="18122">MRIPEDLCFTDVSNWDWDNGVVQIARDRGAVQRYFEAIDQGFIGQAIQERYAFDGQVDQEGIVQGTGMRIDEMVISDLQECLDENDDRLEATQMVLTQGLANTDDPGIELVRTMVNMMDADPPAARRKRSLRANLLEFLEENELDLGKVDRLVEILLEE</sequence>
<proteinExistence type="predicted"/>
<gene>
    <name evidence="1" type="ORF">EDB81DRAFT_778801</name>
</gene>
<name>A0A9P9FJU9_9HYPO</name>
<keyword evidence="2" id="KW-1185">Reference proteome</keyword>